<organism evidence="1 2">
    <name type="scientific">Streptomyces lunaelactis</name>
    <dbReference type="NCBI Taxonomy" id="1535768"/>
    <lineage>
        <taxon>Bacteria</taxon>
        <taxon>Bacillati</taxon>
        <taxon>Actinomycetota</taxon>
        <taxon>Actinomycetes</taxon>
        <taxon>Kitasatosporales</taxon>
        <taxon>Streptomycetaceae</taxon>
        <taxon>Streptomyces</taxon>
    </lineage>
</organism>
<gene>
    <name evidence="1" type="ORF">SLUN_01070</name>
</gene>
<evidence type="ECO:0000313" key="2">
    <source>
        <dbReference type="Proteomes" id="UP000244201"/>
    </source>
</evidence>
<dbReference type="AlphaFoldDB" id="A0A2R4SVZ8"/>
<dbReference type="KEGG" id="slk:SLUN_01070"/>
<accession>A0A2R4SVZ8</accession>
<dbReference type="Proteomes" id="UP000244201">
    <property type="component" value="Chromosome"/>
</dbReference>
<dbReference type="EMBL" id="CP026304">
    <property type="protein sequence ID" value="AVZ71050.1"/>
    <property type="molecule type" value="Genomic_DNA"/>
</dbReference>
<dbReference type="RefSeq" id="WP_108146745.1">
    <property type="nucleotide sequence ID" value="NZ_CP026304.1"/>
</dbReference>
<proteinExistence type="predicted"/>
<evidence type="ECO:0000313" key="1">
    <source>
        <dbReference type="EMBL" id="AVZ71050.1"/>
    </source>
</evidence>
<reference evidence="1 2" key="1">
    <citation type="submission" date="2018-01" db="EMBL/GenBank/DDBJ databases">
        <title>Complete genome sequence of Streptomyces lunaelactis MM109T, a Ferroverdin A producer isolated from cave moonmilk deposits.</title>
        <authorList>
            <person name="Naome A."/>
            <person name="Martinet L."/>
            <person name="Maciejewska M."/>
            <person name="Anderssen S."/>
            <person name="Adam D."/>
            <person name="Tenconi E."/>
            <person name="Deflandre B."/>
            <person name="Arguelles-Arias A."/>
            <person name="Calusinska M."/>
            <person name="Copieters W."/>
            <person name="Karim L."/>
            <person name="Hanikenne M."/>
            <person name="Baurain D."/>
            <person name="van Wezel G."/>
            <person name="Smargiasso N."/>
            <person name="de Pauw E."/>
            <person name="Delfosse P."/>
            <person name="Rigali S."/>
        </authorList>
    </citation>
    <scope>NUCLEOTIDE SEQUENCE [LARGE SCALE GENOMIC DNA]</scope>
    <source>
        <strain evidence="1 2">MM109</strain>
    </source>
</reference>
<name>A0A2R4SVZ8_9ACTN</name>
<sequence>MNPLRLRALVTRLPDDISVSLAAQALLGQAVQAEVMMDTLIASRLGRSTYEVLLLQSKAICQLSINAKLGLLQEILEAERWDDDFPFVLPVLRALFTLRNKLAHSLPYEFDGADQGELTANLWSSRRGAVKIEQVSLATMVGLVHSAQHVTQVDMQFLHVRALPEEYWTAE</sequence>
<dbReference type="OrthoDB" id="4964490at2"/>
<dbReference type="GeneID" id="55653881"/>
<keyword evidence="2" id="KW-1185">Reference proteome</keyword>
<protein>
    <submittedName>
        <fullName evidence="1">Uncharacterized protein</fullName>
    </submittedName>
</protein>